<evidence type="ECO:0000256" key="6">
    <source>
        <dbReference type="ARBA" id="ARBA00022989"/>
    </source>
</evidence>
<proteinExistence type="inferred from homology"/>
<comment type="pathway">
    <text evidence="2">Glycolipid biosynthesis; glycosylphosphatidylinositol-anchor biosynthesis.</text>
</comment>
<feature type="transmembrane region" description="Helical" evidence="8">
    <location>
        <begin position="211"/>
        <end position="227"/>
    </location>
</feature>
<reference evidence="10" key="1">
    <citation type="submission" date="2023-01" db="EMBL/GenBank/DDBJ databases">
        <title>Key to firefly adult light organ development and bioluminescence: homeobox transcription factors regulate luciferase expression and transportation to peroxisome.</title>
        <authorList>
            <person name="Fu X."/>
        </authorList>
    </citation>
    <scope>NUCLEOTIDE SEQUENCE [LARGE SCALE GENOMIC DNA]</scope>
</reference>
<evidence type="ECO:0000256" key="5">
    <source>
        <dbReference type="ARBA" id="ARBA00022692"/>
    </source>
</evidence>
<evidence type="ECO:0000256" key="2">
    <source>
        <dbReference type="ARBA" id="ARBA00004687"/>
    </source>
</evidence>
<dbReference type="AlphaFoldDB" id="A0AAN7SE46"/>
<feature type="transmembrane region" description="Helical" evidence="8">
    <location>
        <begin position="187"/>
        <end position="204"/>
    </location>
</feature>
<keyword evidence="7 8" id="KW-0472">Membrane</keyword>
<feature type="transmembrane region" description="Helical" evidence="8">
    <location>
        <begin position="233"/>
        <end position="252"/>
    </location>
</feature>
<organism evidence="9 10">
    <name type="scientific">Aquatica leii</name>
    <dbReference type="NCBI Taxonomy" id="1421715"/>
    <lineage>
        <taxon>Eukaryota</taxon>
        <taxon>Metazoa</taxon>
        <taxon>Ecdysozoa</taxon>
        <taxon>Arthropoda</taxon>
        <taxon>Hexapoda</taxon>
        <taxon>Insecta</taxon>
        <taxon>Pterygota</taxon>
        <taxon>Neoptera</taxon>
        <taxon>Endopterygota</taxon>
        <taxon>Coleoptera</taxon>
        <taxon>Polyphaga</taxon>
        <taxon>Elateriformia</taxon>
        <taxon>Elateroidea</taxon>
        <taxon>Lampyridae</taxon>
        <taxon>Luciolinae</taxon>
        <taxon>Aquatica</taxon>
    </lineage>
</organism>
<dbReference type="PIRSF" id="PIRSF016104">
    <property type="entry name" value="GPI2"/>
    <property type="match status" value="1"/>
</dbReference>
<evidence type="ECO:0008006" key="11">
    <source>
        <dbReference type="Google" id="ProtNLM"/>
    </source>
</evidence>
<dbReference type="EMBL" id="JARPUR010000004">
    <property type="protein sequence ID" value="KAK4877382.1"/>
    <property type="molecule type" value="Genomic_DNA"/>
</dbReference>
<evidence type="ECO:0000256" key="4">
    <source>
        <dbReference type="ARBA" id="ARBA00022502"/>
    </source>
</evidence>
<dbReference type="GO" id="GO:0000506">
    <property type="term" value="C:glycosylphosphatidylinositol-N-acetylglucosaminyltransferase (GPI-GnT) complex"/>
    <property type="evidence" value="ECO:0007669"/>
    <property type="project" value="TreeGrafter"/>
</dbReference>
<dbReference type="PANTHER" id="PTHR12982">
    <property type="entry name" value="PHOSPHATIDYLINOSITOL GLYCAN, CLASS C"/>
    <property type="match status" value="1"/>
</dbReference>
<feature type="transmembrane region" description="Helical" evidence="8">
    <location>
        <begin position="44"/>
        <end position="65"/>
    </location>
</feature>
<evidence type="ECO:0000256" key="3">
    <source>
        <dbReference type="ARBA" id="ARBA00008321"/>
    </source>
</evidence>
<evidence type="ECO:0000256" key="1">
    <source>
        <dbReference type="ARBA" id="ARBA00004141"/>
    </source>
</evidence>
<feature type="transmembrane region" description="Helical" evidence="8">
    <location>
        <begin position="77"/>
        <end position="96"/>
    </location>
</feature>
<keyword evidence="10" id="KW-1185">Reference proteome</keyword>
<feature type="transmembrane region" description="Helical" evidence="8">
    <location>
        <begin position="137"/>
        <end position="156"/>
    </location>
</feature>
<evidence type="ECO:0000313" key="9">
    <source>
        <dbReference type="EMBL" id="KAK4877382.1"/>
    </source>
</evidence>
<evidence type="ECO:0000313" key="10">
    <source>
        <dbReference type="Proteomes" id="UP001353858"/>
    </source>
</evidence>
<name>A0AAN7SE46_9COLE</name>
<dbReference type="GO" id="GO:0006506">
    <property type="term" value="P:GPI anchor biosynthetic process"/>
    <property type="evidence" value="ECO:0007669"/>
    <property type="project" value="UniProtKB-KW"/>
</dbReference>
<keyword evidence="4" id="KW-0337">GPI-anchor biosynthesis</keyword>
<comment type="similarity">
    <text evidence="3">Belongs to the PIGC family.</text>
</comment>
<comment type="subcellular location">
    <subcellularLocation>
        <location evidence="1">Membrane</location>
        <topology evidence="1">Multi-pass membrane protein</topology>
    </subcellularLocation>
</comment>
<sequence length="278" mass="32140">MTRKPWRKNLYENQEYPDNYTDNSFLQELKVNVHFKPITFRDGALGATLVVHELCTITAFVLIYVYLYNEWIDPNYIFYWTSSVTMLGFAIYRIKFSTGEKHMFGHDLQTVLIFLVFGQLFSPVLYTLTDTISTDTIYTMTFLMMLVHLIFFDYGVSAAIVSNSLSLSAAVFASICLSSRLTSPYQAFILMTVSIKCFVLFPLLRNKIKKSFSLTIIFVTLVGYFLLTVSVLMTFIFIFTVVFLNVVCPFLFTKYQEYKDNIYGPWDEAIVQTIDGTE</sequence>
<dbReference type="Pfam" id="PF06432">
    <property type="entry name" value="GPI2"/>
    <property type="match status" value="1"/>
</dbReference>
<keyword evidence="6 8" id="KW-1133">Transmembrane helix</keyword>
<feature type="transmembrane region" description="Helical" evidence="8">
    <location>
        <begin position="108"/>
        <end position="125"/>
    </location>
</feature>
<keyword evidence="5 8" id="KW-0812">Transmembrane</keyword>
<comment type="caution">
    <text evidence="9">The sequence shown here is derived from an EMBL/GenBank/DDBJ whole genome shotgun (WGS) entry which is preliminary data.</text>
</comment>
<evidence type="ECO:0000256" key="7">
    <source>
        <dbReference type="ARBA" id="ARBA00023136"/>
    </source>
</evidence>
<gene>
    <name evidence="9" type="ORF">RN001_009888</name>
</gene>
<dbReference type="InterPro" id="IPR009450">
    <property type="entry name" value="Plno_GlcNAc_GPI2"/>
</dbReference>
<evidence type="ECO:0000256" key="8">
    <source>
        <dbReference type="SAM" id="Phobius"/>
    </source>
</evidence>
<dbReference type="PANTHER" id="PTHR12982:SF0">
    <property type="entry name" value="PHOSPHATIDYLINOSITOL N-ACETYLGLUCOSAMINYLTRANSFERASE SUBUNIT C"/>
    <property type="match status" value="1"/>
</dbReference>
<dbReference type="Proteomes" id="UP001353858">
    <property type="component" value="Unassembled WGS sequence"/>
</dbReference>
<accession>A0AAN7SE46</accession>
<protein>
    <recommendedName>
        <fullName evidence="11">Phosphatidylinositol N-acetylglucosaminyltransferase subunit C</fullName>
    </recommendedName>
</protein>